<evidence type="ECO:0000256" key="7">
    <source>
        <dbReference type="ARBA" id="ARBA00023016"/>
    </source>
</evidence>
<evidence type="ECO:0000256" key="6">
    <source>
        <dbReference type="ARBA" id="ARBA00022884"/>
    </source>
</evidence>
<evidence type="ECO:0000313" key="9">
    <source>
        <dbReference type="Proteomes" id="UP001306119"/>
    </source>
</evidence>
<dbReference type="InterPro" id="IPR012933">
    <property type="entry name" value="HicA_mRNA_interferase"/>
</dbReference>
<keyword evidence="5" id="KW-0378">Hydrolase</keyword>
<comment type="similarity">
    <text evidence="1">Belongs to the HicA mRNA interferase family.</text>
</comment>
<organism evidence="8 9">
    <name type="scientific">Photobacterium toruni</name>
    <dbReference type="NCBI Taxonomy" id="1935446"/>
    <lineage>
        <taxon>Bacteria</taxon>
        <taxon>Pseudomonadati</taxon>
        <taxon>Pseudomonadota</taxon>
        <taxon>Gammaproteobacteria</taxon>
        <taxon>Vibrionales</taxon>
        <taxon>Vibrionaceae</taxon>
        <taxon>Photobacterium</taxon>
    </lineage>
</organism>
<keyword evidence="2" id="KW-1277">Toxin-antitoxin system</keyword>
<dbReference type="EMBL" id="JAYXUG010000013">
    <property type="protein sequence ID" value="MEC6832991.1"/>
    <property type="molecule type" value="Genomic_DNA"/>
</dbReference>
<keyword evidence="7" id="KW-0346">Stress response</keyword>
<evidence type="ECO:0000256" key="4">
    <source>
        <dbReference type="ARBA" id="ARBA00022759"/>
    </source>
</evidence>
<sequence length="54" mass="6038">MIKEVQSVGWILVSVNGSHHKFKRHSNEKPLIIPHPKKDLGVGITSKLRKQAGL</sequence>
<evidence type="ECO:0000256" key="2">
    <source>
        <dbReference type="ARBA" id="ARBA00022649"/>
    </source>
</evidence>
<evidence type="ECO:0000256" key="1">
    <source>
        <dbReference type="ARBA" id="ARBA00006620"/>
    </source>
</evidence>
<gene>
    <name evidence="8" type="ORF">VXS06_14585</name>
</gene>
<keyword evidence="9" id="KW-1185">Reference proteome</keyword>
<reference evidence="8 9" key="1">
    <citation type="submission" date="2024-01" db="EMBL/GenBank/DDBJ databases">
        <title>Active colonisers of the gastrointestinal tract of Atlantic salmon farmed in a warm water region.</title>
        <authorList>
            <person name="Bowman J.P."/>
        </authorList>
    </citation>
    <scope>NUCLEOTIDE SEQUENCE [LARGE SCALE GENOMIC DNA]</scope>
    <source>
        <strain evidence="8 9">S3MW1</strain>
    </source>
</reference>
<protein>
    <submittedName>
        <fullName evidence="8">Type II toxin-antitoxin system HicA family toxin</fullName>
    </submittedName>
</protein>
<evidence type="ECO:0000256" key="3">
    <source>
        <dbReference type="ARBA" id="ARBA00022722"/>
    </source>
</evidence>
<comment type="caution">
    <text evidence="8">The sequence shown here is derived from an EMBL/GenBank/DDBJ whole genome shotgun (WGS) entry which is preliminary data.</text>
</comment>
<dbReference type="Pfam" id="PF07927">
    <property type="entry name" value="HicA_toxin"/>
    <property type="match status" value="1"/>
</dbReference>
<dbReference type="SUPFAM" id="SSF54786">
    <property type="entry name" value="YcfA/nrd intein domain"/>
    <property type="match status" value="1"/>
</dbReference>
<name>A0ABU6LDI6_9GAMM</name>
<evidence type="ECO:0000256" key="5">
    <source>
        <dbReference type="ARBA" id="ARBA00022801"/>
    </source>
</evidence>
<evidence type="ECO:0000313" key="8">
    <source>
        <dbReference type="EMBL" id="MEC6832991.1"/>
    </source>
</evidence>
<proteinExistence type="inferred from homology"/>
<keyword evidence="3" id="KW-0540">Nuclease</keyword>
<keyword evidence="6" id="KW-0694">RNA-binding</keyword>
<dbReference type="InterPro" id="IPR038570">
    <property type="entry name" value="HicA_sf"/>
</dbReference>
<keyword evidence="4" id="KW-0255">Endonuclease</keyword>
<accession>A0ABU6LDI6</accession>
<dbReference type="Gene3D" id="3.30.920.30">
    <property type="entry name" value="Hypothetical protein"/>
    <property type="match status" value="1"/>
</dbReference>
<dbReference type="Proteomes" id="UP001306119">
    <property type="component" value="Unassembled WGS sequence"/>
</dbReference>